<keyword evidence="1" id="KW-1133">Transmembrane helix</keyword>
<dbReference type="Gene3D" id="3.40.50.620">
    <property type="entry name" value="HUPs"/>
    <property type="match status" value="1"/>
</dbReference>
<evidence type="ECO:0000313" key="3">
    <source>
        <dbReference type="EMBL" id="MFC0560710.1"/>
    </source>
</evidence>
<dbReference type="Proteomes" id="UP001589833">
    <property type="component" value="Unassembled WGS sequence"/>
</dbReference>
<dbReference type="Pfam" id="PF02698">
    <property type="entry name" value="DUF218"/>
    <property type="match status" value="1"/>
</dbReference>
<sequence length="191" mass="21437">MKKIMIYLMVVLAPIVLIYFIVLHVQIQRYSHMEVPKEADYLIILGAKVDGSVPSLSLQYRIEAAVDYLEDNPHTVAIASGGQGPGEDMTEAEAIKRELLARGIAESRIRLEDRSTSTSENIRFSKGLIPQKGNIGIIVTNHYHVYRAVSIARDQNLEVSGLTAKTPFISLPKSYIREYLAITKYYITNIL</sequence>
<proteinExistence type="predicted"/>
<evidence type="ECO:0000256" key="1">
    <source>
        <dbReference type="SAM" id="Phobius"/>
    </source>
</evidence>
<dbReference type="PANTHER" id="PTHR30336">
    <property type="entry name" value="INNER MEMBRANE PROTEIN, PROBABLE PERMEASE"/>
    <property type="match status" value="1"/>
</dbReference>
<feature type="transmembrane region" description="Helical" evidence="1">
    <location>
        <begin position="6"/>
        <end position="27"/>
    </location>
</feature>
<dbReference type="RefSeq" id="WP_273847881.1">
    <property type="nucleotide sequence ID" value="NZ_JAQQWT010000039.1"/>
</dbReference>
<dbReference type="CDD" id="cd06259">
    <property type="entry name" value="YdcF-like"/>
    <property type="match status" value="1"/>
</dbReference>
<dbReference type="PANTHER" id="PTHR30336:SF4">
    <property type="entry name" value="ENVELOPE BIOGENESIS FACTOR ELYC"/>
    <property type="match status" value="1"/>
</dbReference>
<comment type="caution">
    <text evidence="3">The sequence shown here is derived from an EMBL/GenBank/DDBJ whole genome shotgun (WGS) entry which is preliminary data.</text>
</comment>
<evidence type="ECO:0000259" key="2">
    <source>
        <dbReference type="Pfam" id="PF02698"/>
    </source>
</evidence>
<dbReference type="InterPro" id="IPR051599">
    <property type="entry name" value="Cell_Envelope_Assoc"/>
</dbReference>
<dbReference type="InterPro" id="IPR003848">
    <property type="entry name" value="DUF218"/>
</dbReference>
<accession>A0ABV6NIX1</accession>
<keyword evidence="1" id="KW-0812">Transmembrane</keyword>
<organism evidence="3 4">
    <name type="scientific">Halalkalibacter alkalisediminis</name>
    <dbReference type="NCBI Taxonomy" id="935616"/>
    <lineage>
        <taxon>Bacteria</taxon>
        <taxon>Bacillati</taxon>
        <taxon>Bacillota</taxon>
        <taxon>Bacilli</taxon>
        <taxon>Bacillales</taxon>
        <taxon>Bacillaceae</taxon>
        <taxon>Halalkalibacter</taxon>
    </lineage>
</organism>
<feature type="domain" description="DUF218" evidence="2">
    <location>
        <begin position="40"/>
        <end position="180"/>
    </location>
</feature>
<reference evidence="3 4" key="1">
    <citation type="submission" date="2024-09" db="EMBL/GenBank/DDBJ databases">
        <authorList>
            <person name="Sun Q."/>
            <person name="Mori K."/>
        </authorList>
    </citation>
    <scope>NUCLEOTIDE SEQUENCE [LARGE SCALE GENOMIC DNA]</scope>
    <source>
        <strain evidence="3 4">NCAIM B.02301</strain>
    </source>
</reference>
<gene>
    <name evidence="3" type="ORF">ACFFH4_17165</name>
</gene>
<protein>
    <submittedName>
        <fullName evidence="3">YdcF family protein</fullName>
    </submittedName>
</protein>
<keyword evidence="4" id="KW-1185">Reference proteome</keyword>
<keyword evidence="1" id="KW-0472">Membrane</keyword>
<name>A0ABV6NIX1_9BACI</name>
<dbReference type="EMBL" id="JBHLTR010000037">
    <property type="protein sequence ID" value="MFC0560710.1"/>
    <property type="molecule type" value="Genomic_DNA"/>
</dbReference>
<dbReference type="InterPro" id="IPR014729">
    <property type="entry name" value="Rossmann-like_a/b/a_fold"/>
</dbReference>
<evidence type="ECO:0000313" key="4">
    <source>
        <dbReference type="Proteomes" id="UP001589833"/>
    </source>
</evidence>